<dbReference type="PROSITE" id="PS51318">
    <property type="entry name" value="TAT"/>
    <property type="match status" value="1"/>
</dbReference>
<dbReference type="Proteomes" id="UP000247498">
    <property type="component" value="Unassembled WGS sequence"/>
</dbReference>
<proteinExistence type="predicted"/>
<name>A0A2V0P5Z7_9CHLO</name>
<gene>
    <name evidence="2" type="ORF">Rsub_06012</name>
</gene>
<dbReference type="InterPro" id="IPR006311">
    <property type="entry name" value="TAT_signal"/>
</dbReference>
<feature type="compositionally biased region" description="Basic and acidic residues" evidence="1">
    <location>
        <begin position="93"/>
        <end position="102"/>
    </location>
</feature>
<sequence length="114" mass="11777">MLSTRAPACSAASRRTSLVVRADLHHAQAVPRRAVLRSAGAALLAAAAAAAAAPGAALAKDFKEALAAKEARRQKLKSSAGDMKTTKKIFKESDYAVSEEARTPSSGESDDVKA</sequence>
<organism evidence="2 3">
    <name type="scientific">Raphidocelis subcapitata</name>
    <dbReference type="NCBI Taxonomy" id="307507"/>
    <lineage>
        <taxon>Eukaryota</taxon>
        <taxon>Viridiplantae</taxon>
        <taxon>Chlorophyta</taxon>
        <taxon>core chlorophytes</taxon>
        <taxon>Chlorophyceae</taxon>
        <taxon>CS clade</taxon>
        <taxon>Sphaeropleales</taxon>
        <taxon>Selenastraceae</taxon>
        <taxon>Raphidocelis</taxon>
    </lineage>
</organism>
<reference evidence="2 3" key="1">
    <citation type="journal article" date="2018" name="Sci. Rep.">
        <title>Raphidocelis subcapitata (=Pseudokirchneriella subcapitata) provides an insight into genome evolution and environmental adaptations in the Sphaeropleales.</title>
        <authorList>
            <person name="Suzuki S."/>
            <person name="Yamaguchi H."/>
            <person name="Nakajima N."/>
            <person name="Kawachi M."/>
        </authorList>
    </citation>
    <scope>NUCLEOTIDE SEQUENCE [LARGE SCALE GENOMIC DNA]</scope>
    <source>
        <strain evidence="2 3">NIES-35</strain>
    </source>
</reference>
<evidence type="ECO:0000313" key="2">
    <source>
        <dbReference type="EMBL" id="GBF93280.1"/>
    </source>
</evidence>
<dbReference type="EMBL" id="BDRX01000039">
    <property type="protein sequence ID" value="GBF93280.1"/>
    <property type="molecule type" value="Genomic_DNA"/>
</dbReference>
<accession>A0A2V0P5Z7</accession>
<evidence type="ECO:0000313" key="3">
    <source>
        <dbReference type="Proteomes" id="UP000247498"/>
    </source>
</evidence>
<dbReference type="InParanoid" id="A0A2V0P5Z7"/>
<dbReference type="AlphaFoldDB" id="A0A2V0P5Z7"/>
<feature type="region of interest" description="Disordered" evidence="1">
    <location>
        <begin position="93"/>
        <end position="114"/>
    </location>
</feature>
<evidence type="ECO:0000256" key="1">
    <source>
        <dbReference type="SAM" id="MobiDB-lite"/>
    </source>
</evidence>
<protein>
    <submittedName>
        <fullName evidence="2">Uncharacterized protein</fullName>
    </submittedName>
</protein>
<keyword evidence="3" id="KW-1185">Reference proteome</keyword>
<comment type="caution">
    <text evidence="2">The sequence shown here is derived from an EMBL/GenBank/DDBJ whole genome shotgun (WGS) entry which is preliminary data.</text>
</comment>